<dbReference type="InterPro" id="IPR005240">
    <property type="entry name" value="DUF389"/>
</dbReference>
<feature type="transmembrane region" description="Helical" evidence="1">
    <location>
        <begin position="428"/>
        <end position="448"/>
    </location>
</feature>
<feature type="transmembrane region" description="Helical" evidence="1">
    <location>
        <begin position="334"/>
        <end position="353"/>
    </location>
</feature>
<reference evidence="2 3" key="1">
    <citation type="submission" date="2017-11" db="EMBL/GenBank/DDBJ databases">
        <title>Genomic Encyclopedia of Archaeal and Bacterial Type Strains, Phase II (KMG-II): From Individual Species to Whole Genera.</title>
        <authorList>
            <person name="Goeker M."/>
        </authorList>
    </citation>
    <scope>NUCLEOTIDE SEQUENCE [LARGE SCALE GENOMIC DNA]</scope>
    <source>
        <strain evidence="2 3">DSM 27763</strain>
    </source>
</reference>
<feature type="transmembrane region" description="Helical" evidence="1">
    <location>
        <begin position="360"/>
        <end position="385"/>
    </location>
</feature>
<organism evidence="2 3">
    <name type="scientific">Mumia flava</name>
    <dbReference type="NCBI Taxonomy" id="1348852"/>
    <lineage>
        <taxon>Bacteria</taxon>
        <taxon>Bacillati</taxon>
        <taxon>Actinomycetota</taxon>
        <taxon>Actinomycetes</taxon>
        <taxon>Propionibacteriales</taxon>
        <taxon>Nocardioidaceae</taxon>
        <taxon>Mumia</taxon>
    </lineage>
</organism>
<evidence type="ECO:0000313" key="3">
    <source>
        <dbReference type="Proteomes" id="UP000230842"/>
    </source>
</evidence>
<feature type="transmembrane region" description="Helical" evidence="1">
    <location>
        <begin position="163"/>
        <end position="183"/>
    </location>
</feature>
<keyword evidence="1" id="KW-1133">Transmembrane helix</keyword>
<keyword evidence="3" id="KW-1185">Reference proteome</keyword>
<protein>
    <submittedName>
        <fullName evidence="2">Putative hydrophobic protein (TIGR00271 family)</fullName>
    </submittedName>
</protein>
<name>A0A2M9BHC1_9ACTN</name>
<feature type="transmembrane region" description="Helical" evidence="1">
    <location>
        <begin position="295"/>
        <end position="314"/>
    </location>
</feature>
<dbReference type="Pfam" id="PF04087">
    <property type="entry name" value="DUF389"/>
    <property type="match status" value="1"/>
</dbReference>
<accession>A0A2M9BHC1</accession>
<keyword evidence="1" id="KW-0812">Transmembrane</keyword>
<feature type="transmembrane region" description="Helical" evidence="1">
    <location>
        <begin position="235"/>
        <end position="254"/>
    </location>
</feature>
<dbReference type="PANTHER" id="PTHR20992:SF9">
    <property type="entry name" value="AT15442P-RELATED"/>
    <property type="match status" value="1"/>
</dbReference>
<proteinExistence type="predicted"/>
<dbReference type="RefSeq" id="WP_100414635.1">
    <property type="nucleotide sequence ID" value="NZ_PGEZ01000001.1"/>
</dbReference>
<sequence>MTSDPDAPEPSRLDRARAGLVASTNPATAWGSILVLAGLLVLGLPAVSVTTIEIVLGVVLCGVGLVDGVYAATGRWGRLNRSRWRAGLRAPFVLVTGFVVIVAPAEATVLIFAAVGLYMFVRGSVALAGAVVRRRRDRLPASLVMVAAGLLFFFASTVVSQGIVLAVAIGATILGGILLAYGLRAGLHPGQIDLTDAGVVEMLDGWVRGADVGDARRDELAETLYFEAPQRADKLTAWWVMLLLSAAIATFAVLQDSTAVVIGAMLVAPLMVPILGLAGALVNGWSSRAAASARLVAAGSAGAIGISFLLSRWAPPLISLDANSQISSRVSPTLTDLLIAVAAGAAGAFATVNARVAASIAGVAIAVALVPPLSVVGICLGAGLVDEAFGAFVLFMTNFVSIVLSAAVVFVLGGFANPAVLRRQGRQVLLTIAPYGALAMVVLVPLIFTSAGIVADASLNREVAGVVDDWVGDRNLRVVSVDVTAGEVTVEVTGSGSLPAVADLQDAVTDTAGRETAVRVEYTPSRTVEVDADGSLRIE</sequence>
<comment type="caution">
    <text evidence="2">The sequence shown here is derived from an EMBL/GenBank/DDBJ whole genome shotgun (WGS) entry which is preliminary data.</text>
</comment>
<dbReference type="PANTHER" id="PTHR20992">
    <property type="entry name" value="AT15442P-RELATED"/>
    <property type="match status" value="1"/>
</dbReference>
<gene>
    <name evidence="2" type="ORF">CLV56_1567</name>
</gene>
<dbReference type="AlphaFoldDB" id="A0A2M9BHC1"/>
<feature type="transmembrane region" description="Helical" evidence="1">
    <location>
        <begin position="391"/>
        <end position="416"/>
    </location>
</feature>
<keyword evidence="1" id="KW-0472">Membrane</keyword>
<dbReference type="EMBL" id="PGEZ01000001">
    <property type="protein sequence ID" value="PJJ57340.1"/>
    <property type="molecule type" value="Genomic_DNA"/>
</dbReference>
<feature type="transmembrane region" description="Helical" evidence="1">
    <location>
        <begin position="54"/>
        <end position="74"/>
    </location>
</feature>
<feature type="transmembrane region" description="Helical" evidence="1">
    <location>
        <begin position="139"/>
        <end position="157"/>
    </location>
</feature>
<feature type="transmembrane region" description="Helical" evidence="1">
    <location>
        <begin position="260"/>
        <end position="283"/>
    </location>
</feature>
<evidence type="ECO:0000256" key="1">
    <source>
        <dbReference type="SAM" id="Phobius"/>
    </source>
</evidence>
<feature type="transmembrane region" description="Helical" evidence="1">
    <location>
        <begin position="109"/>
        <end position="132"/>
    </location>
</feature>
<evidence type="ECO:0000313" key="2">
    <source>
        <dbReference type="EMBL" id="PJJ57340.1"/>
    </source>
</evidence>
<feature type="transmembrane region" description="Helical" evidence="1">
    <location>
        <begin position="27"/>
        <end position="48"/>
    </location>
</feature>
<feature type="transmembrane region" description="Helical" evidence="1">
    <location>
        <begin position="86"/>
        <end position="103"/>
    </location>
</feature>
<dbReference type="OrthoDB" id="9790659at2"/>
<dbReference type="Proteomes" id="UP000230842">
    <property type="component" value="Unassembled WGS sequence"/>
</dbReference>